<keyword evidence="2" id="KW-1185">Reference proteome</keyword>
<dbReference type="RefSeq" id="WP_090559707.1">
    <property type="nucleotide sequence ID" value="NZ_FNRA01000014.1"/>
</dbReference>
<sequence>MDNYKVKVKKLNRSAFSTIMVWLEDPADQTFNADNIRQQLLTLAWIANHEGLQRRLNISGRDSEKLIKGMFNKFKEDFSDVVINLYQVTSVEQVLNMLSLIAKFIEDCIQENNKQLG</sequence>
<proteinExistence type="predicted"/>
<reference evidence="1 2" key="1">
    <citation type="submission" date="2016-10" db="EMBL/GenBank/DDBJ databases">
        <authorList>
            <person name="de Groot N.N."/>
        </authorList>
    </citation>
    <scope>NUCLEOTIDE SEQUENCE [LARGE SCALE GENOMIC DNA]</scope>
    <source>
        <strain evidence="1 2">DSM 19033</strain>
    </source>
</reference>
<evidence type="ECO:0000313" key="2">
    <source>
        <dbReference type="Proteomes" id="UP000198850"/>
    </source>
</evidence>
<name>A0A1H4HA55_9SPHI</name>
<accession>A0A1H4HA55</accession>
<gene>
    <name evidence="1" type="ORF">SAMN05443550_11486</name>
</gene>
<dbReference type="Proteomes" id="UP000198850">
    <property type="component" value="Unassembled WGS sequence"/>
</dbReference>
<dbReference type="EMBL" id="FNRA01000014">
    <property type="protein sequence ID" value="SEB18280.1"/>
    <property type="molecule type" value="Genomic_DNA"/>
</dbReference>
<dbReference type="AlphaFoldDB" id="A0A1H4HA55"/>
<dbReference type="STRING" id="425514.SAMN05443550_11486"/>
<evidence type="ECO:0000313" key="1">
    <source>
        <dbReference type="EMBL" id="SEB18280.1"/>
    </source>
</evidence>
<organism evidence="1 2">
    <name type="scientific">Pedobacter hartonius</name>
    <dbReference type="NCBI Taxonomy" id="425514"/>
    <lineage>
        <taxon>Bacteria</taxon>
        <taxon>Pseudomonadati</taxon>
        <taxon>Bacteroidota</taxon>
        <taxon>Sphingobacteriia</taxon>
        <taxon>Sphingobacteriales</taxon>
        <taxon>Sphingobacteriaceae</taxon>
        <taxon>Pedobacter</taxon>
    </lineage>
</organism>
<protein>
    <submittedName>
        <fullName evidence="1">Uncharacterized protein</fullName>
    </submittedName>
</protein>